<dbReference type="Pfam" id="PF14697">
    <property type="entry name" value="Fer4_21"/>
    <property type="match status" value="1"/>
</dbReference>
<dbReference type="Pfam" id="PF04060">
    <property type="entry name" value="FeS"/>
    <property type="match status" value="1"/>
</dbReference>
<dbReference type="Pfam" id="PF13187">
    <property type="entry name" value="Fer4_9"/>
    <property type="match status" value="1"/>
</dbReference>
<proteinExistence type="predicted"/>
<dbReference type="PROSITE" id="PS00198">
    <property type="entry name" value="4FE4S_FER_1"/>
    <property type="match status" value="2"/>
</dbReference>
<evidence type="ECO:0000259" key="5">
    <source>
        <dbReference type="PROSITE" id="PS51379"/>
    </source>
</evidence>
<dbReference type="Proteomes" id="UP000736328">
    <property type="component" value="Unassembled WGS sequence"/>
</dbReference>
<feature type="domain" description="4Fe-4S ferredoxin-type" evidence="5">
    <location>
        <begin position="175"/>
        <end position="204"/>
    </location>
</feature>
<dbReference type="GO" id="GO:0051539">
    <property type="term" value="F:4 iron, 4 sulfur cluster binding"/>
    <property type="evidence" value="ECO:0007669"/>
    <property type="project" value="UniProtKB-KW"/>
</dbReference>
<keyword evidence="2" id="KW-0479">Metal-binding</keyword>
<dbReference type="PANTHER" id="PTHR43560:SF1">
    <property type="entry name" value="ION-TRANSLOCATING OXIDOREDUCTASE COMPLEX SUBUNIT B"/>
    <property type="match status" value="1"/>
</dbReference>
<keyword evidence="1" id="KW-0004">4Fe-4S</keyword>
<evidence type="ECO:0000259" key="6">
    <source>
        <dbReference type="PROSITE" id="PS51656"/>
    </source>
</evidence>
<feature type="domain" description="4Fe-4S" evidence="6">
    <location>
        <begin position="1"/>
        <end position="59"/>
    </location>
</feature>
<dbReference type="PROSITE" id="PS51379">
    <property type="entry name" value="4FE4S_FER_2"/>
    <property type="match status" value="6"/>
</dbReference>
<feature type="domain" description="4Fe-4S ferredoxin-type" evidence="5">
    <location>
        <begin position="206"/>
        <end position="233"/>
    </location>
</feature>
<dbReference type="Gene3D" id="1.10.15.40">
    <property type="entry name" value="Electron transport complex subunit B, putative Fe-S cluster"/>
    <property type="match status" value="1"/>
</dbReference>
<dbReference type="PANTHER" id="PTHR43560">
    <property type="entry name" value="ION-TRANSLOCATING OXIDOREDUCTASE COMPLEX SUBUNIT B"/>
    <property type="match status" value="1"/>
</dbReference>
<evidence type="ECO:0000256" key="4">
    <source>
        <dbReference type="ARBA" id="ARBA00023014"/>
    </source>
</evidence>
<gene>
    <name evidence="7" type="ORF">HY768_07615</name>
</gene>
<dbReference type="AlphaFoldDB" id="A0A933ICY9"/>
<dbReference type="Pfam" id="PF12800">
    <property type="entry name" value="Fer4_4"/>
    <property type="match status" value="1"/>
</dbReference>
<feature type="domain" description="4Fe-4S ferredoxin-type" evidence="5">
    <location>
        <begin position="130"/>
        <end position="159"/>
    </location>
</feature>
<dbReference type="InterPro" id="IPR017900">
    <property type="entry name" value="4Fe4S_Fe_S_CS"/>
</dbReference>
<reference evidence="7" key="1">
    <citation type="submission" date="2020-07" db="EMBL/GenBank/DDBJ databases">
        <title>Huge and variable diversity of episymbiotic CPR bacteria and DPANN archaea in groundwater ecosystems.</title>
        <authorList>
            <person name="He C.Y."/>
            <person name="Keren R."/>
            <person name="Whittaker M."/>
            <person name="Farag I.F."/>
            <person name="Doudna J."/>
            <person name="Cate J.H.D."/>
            <person name="Banfield J.F."/>
        </authorList>
    </citation>
    <scope>NUCLEOTIDE SEQUENCE</scope>
    <source>
        <strain evidence="7">NC_groundwater_1520_Pr4_B-0.1um_53_5</strain>
    </source>
</reference>
<dbReference type="GO" id="GO:0046872">
    <property type="term" value="F:metal ion binding"/>
    <property type="evidence" value="ECO:0007669"/>
    <property type="project" value="UniProtKB-KW"/>
</dbReference>
<organism evidence="7 8">
    <name type="scientific">candidate division TA06 bacterium</name>
    <dbReference type="NCBI Taxonomy" id="2250710"/>
    <lineage>
        <taxon>Bacteria</taxon>
        <taxon>Bacteria division TA06</taxon>
    </lineage>
</organism>
<accession>A0A933ICY9</accession>
<dbReference type="EMBL" id="JACQXR010000100">
    <property type="protein sequence ID" value="MBI4727074.1"/>
    <property type="molecule type" value="Genomic_DNA"/>
</dbReference>
<dbReference type="CDD" id="cd10549">
    <property type="entry name" value="MtMvhB_like"/>
    <property type="match status" value="1"/>
</dbReference>
<keyword evidence="3" id="KW-0408">Iron</keyword>
<name>A0A933ICY9_UNCT6</name>
<evidence type="ECO:0000256" key="2">
    <source>
        <dbReference type="ARBA" id="ARBA00022723"/>
    </source>
</evidence>
<sequence>MEISQKILELLPGLNCGLCGSYQGCLGYARRLEQGEPDLGLCLPGGESLRSKLLEFWAERNAGTMAEVSFLICQGDSHKSADRFEHQGISTCRAAMLAWGGPRQCLYGCLRFGDCAASCPYGAITVGKQGLPKVDFTKCQGCGRCAKACPKQIFKLSPKSQQIFLACSNQSRAEGFSGICQSGCTSCGACLEACPYGAISWEGSLPKIDYQRCRSCSICVIKCPPKSYIDRIPIRPTAFIGLQCNGCGQCKANCPTDCIIGKKNEHHKVIRGQCIGCGLCFEVCPQKAVTMLGALGHVDLTRF</sequence>
<dbReference type="InterPro" id="IPR007202">
    <property type="entry name" value="4Fe-4S_dom"/>
</dbReference>
<dbReference type="InterPro" id="IPR017896">
    <property type="entry name" value="4Fe4S_Fe-S-bd"/>
</dbReference>
<dbReference type="PROSITE" id="PS51656">
    <property type="entry name" value="4FE4S"/>
    <property type="match status" value="1"/>
</dbReference>
<dbReference type="SUPFAM" id="SSF54862">
    <property type="entry name" value="4Fe-4S ferredoxins"/>
    <property type="match status" value="1"/>
</dbReference>
<evidence type="ECO:0000256" key="3">
    <source>
        <dbReference type="ARBA" id="ARBA00023004"/>
    </source>
</evidence>
<comment type="caution">
    <text evidence="7">The sequence shown here is derived from an EMBL/GenBank/DDBJ whole genome shotgun (WGS) entry which is preliminary data.</text>
</comment>
<evidence type="ECO:0000313" key="8">
    <source>
        <dbReference type="Proteomes" id="UP000736328"/>
    </source>
</evidence>
<keyword evidence="4" id="KW-0411">Iron-sulfur</keyword>
<feature type="domain" description="4Fe-4S ferredoxin-type" evidence="5">
    <location>
        <begin position="265"/>
        <end position="294"/>
    </location>
</feature>
<dbReference type="InterPro" id="IPR050395">
    <property type="entry name" value="4Fe4S_Ferredoxin_RnfB"/>
</dbReference>
<feature type="domain" description="4Fe-4S ferredoxin-type" evidence="5">
    <location>
        <begin position="96"/>
        <end position="129"/>
    </location>
</feature>
<evidence type="ECO:0000256" key="1">
    <source>
        <dbReference type="ARBA" id="ARBA00022485"/>
    </source>
</evidence>
<evidence type="ECO:0000313" key="7">
    <source>
        <dbReference type="EMBL" id="MBI4727074.1"/>
    </source>
</evidence>
<dbReference type="Gene3D" id="3.30.70.20">
    <property type="match status" value="3"/>
</dbReference>
<feature type="domain" description="4Fe-4S ferredoxin-type" evidence="5">
    <location>
        <begin position="234"/>
        <end position="264"/>
    </location>
</feature>
<protein>
    <submittedName>
        <fullName evidence="7">4Fe-4S binding protein</fullName>
    </submittedName>
</protein>